<accession>A0A0B2SX21</accession>
<evidence type="ECO:0000256" key="3">
    <source>
        <dbReference type="ARBA" id="ARBA00022692"/>
    </source>
</evidence>
<dbReference type="GO" id="GO:0004930">
    <property type="term" value="F:G protein-coupled receptor activity"/>
    <property type="evidence" value="ECO:0007669"/>
    <property type="project" value="TreeGrafter"/>
</dbReference>
<evidence type="ECO:0000256" key="4">
    <source>
        <dbReference type="ARBA" id="ARBA00022989"/>
    </source>
</evidence>
<name>A0A0B2SX21_GLYSO</name>
<feature type="transmembrane region" description="Helical" evidence="6">
    <location>
        <begin position="29"/>
        <end position="52"/>
    </location>
</feature>
<keyword evidence="5 6" id="KW-0472">Membrane</keyword>
<reference evidence="7" key="1">
    <citation type="submission" date="2014-07" db="EMBL/GenBank/DDBJ databases">
        <title>Identification of a novel salt tolerance gene in wild soybean by whole-genome sequencing.</title>
        <authorList>
            <person name="Lam H.-M."/>
            <person name="Qi X."/>
            <person name="Li M.-W."/>
            <person name="Liu X."/>
            <person name="Xie M."/>
            <person name="Ni M."/>
            <person name="Xu X."/>
        </authorList>
    </citation>
    <scope>NUCLEOTIDE SEQUENCE [LARGE SCALE GENOMIC DNA]</scope>
    <source>
        <tissue evidence="7">Root</tissue>
    </source>
</reference>
<evidence type="ECO:0000256" key="5">
    <source>
        <dbReference type="ARBA" id="ARBA00023136"/>
    </source>
</evidence>
<feature type="non-terminal residue" evidence="7">
    <location>
        <position position="1"/>
    </location>
</feature>
<dbReference type="PANTHER" id="PTHR15876">
    <property type="entry name" value="TRANSMEMBRANE PROTEIN ADIPOCYTE-ASSOCIATED 1"/>
    <property type="match status" value="1"/>
</dbReference>
<dbReference type="EMBL" id="KN639212">
    <property type="protein sequence ID" value="KHN49094.1"/>
    <property type="molecule type" value="Genomic_DNA"/>
</dbReference>
<keyword evidence="4 6" id="KW-1133">Transmembrane helix</keyword>
<dbReference type="PANTHER" id="PTHR15876:SF10">
    <property type="entry name" value="TRANSMEMBRANE PROTEIN ADIPOCYTE-ASSOCIATED 1"/>
    <property type="match status" value="1"/>
</dbReference>
<evidence type="ECO:0000313" key="7">
    <source>
        <dbReference type="EMBL" id="KHN49094.1"/>
    </source>
</evidence>
<dbReference type="InterPro" id="IPR018781">
    <property type="entry name" value="TPRA1/CAND2/CAND8"/>
</dbReference>
<comment type="subcellular location">
    <subcellularLocation>
        <location evidence="1">Membrane</location>
        <topology evidence="1">Multi-pass membrane protein</topology>
    </subcellularLocation>
</comment>
<dbReference type="Pfam" id="PF10160">
    <property type="entry name" value="Tmemb_40"/>
    <property type="match status" value="1"/>
</dbReference>
<dbReference type="GO" id="GO:0005886">
    <property type="term" value="C:plasma membrane"/>
    <property type="evidence" value="ECO:0007669"/>
    <property type="project" value="TreeGrafter"/>
</dbReference>
<evidence type="ECO:0000256" key="2">
    <source>
        <dbReference type="ARBA" id="ARBA00010125"/>
    </source>
</evidence>
<evidence type="ECO:0000256" key="6">
    <source>
        <dbReference type="SAM" id="Phobius"/>
    </source>
</evidence>
<dbReference type="AlphaFoldDB" id="A0A0B2SX21"/>
<organism evidence="7">
    <name type="scientific">Glycine soja</name>
    <name type="common">Wild soybean</name>
    <dbReference type="NCBI Taxonomy" id="3848"/>
    <lineage>
        <taxon>Eukaryota</taxon>
        <taxon>Viridiplantae</taxon>
        <taxon>Streptophyta</taxon>
        <taxon>Embryophyta</taxon>
        <taxon>Tracheophyta</taxon>
        <taxon>Spermatophyta</taxon>
        <taxon>Magnoliopsida</taxon>
        <taxon>eudicotyledons</taxon>
        <taxon>Gunneridae</taxon>
        <taxon>Pentapetalae</taxon>
        <taxon>rosids</taxon>
        <taxon>fabids</taxon>
        <taxon>Fabales</taxon>
        <taxon>Fabaceae</taxon>
        <taxon>Papilionoideae</taxon>
        <taxon>50 kb inversion clade</taxon>
        <taxon>NPAAA clade</taxon>
        <taxon>indigoferoid/millettioid clade</taxon>
        <taxon>Phaseoleae</taxon>
        <taxon>Glycine</taxon>
        <taxon>Glycine subgen. Soja</taxon>
    </lineage>
</organism>
<feature type="transmembrane region" description="Helical" evidence="6">
    <location>
        <begin position="64"/>
        <end position="85"/>
    </location>
</feature>
<keyword evidence="3 6" id="KW-0812">Transmembrane</keyword>
<dbReference type="Proteomes" id="UP000053555">
    <property type="component" value="Unassembled WGS sequence"/>
</dbReference>
<protein>
    <submittedName>
        <fullName evidence="7">Uncharacterized protein</fullName>
    </submittedName>
</protein>
<comment type="similarity">
    <text evidence="2">Belongs to the UPF0359 family.</text>
</comment>
<sequence>AFPYQAIYVFGVGIPLFNHNVGSTHTIKWSLWIIHKLLLAAAYGFILSANFSKWREKLPPRPSFHNYVAVMFVFSVITLFAYGLAEIDAGLNNWLYDLTMLCYHCVINTNAISLVDNAYYFALGILR</sequence>
<gene>
    <name evidence="7" type="ORF">glysoja_045585</name>
</gene>
<proteinExistence type="inferred from homology"/>
<evidence type="ECO:0000256" key="1">
    <source>
        <dbReference type="ARBA" id="ARBA00004141"/>
    </source>
</evidence>